<keyword evidence="7" id="KW-0443">Lipid metabolism</keyword>
<comment type="pathway">
    <text evidence="13">Phospholipid metabolism; phosphatidylethanolamine biosynthesis.</text>
</comment>
<dbReference type="AlphaFoldDB" id="A0A3B1B6F0"/>
<organism evidence="14">
    <name type="scientific">hydrothermal vent metagenome</name>
    <dbReference type="NCBI Taxonomy" id="652676"/>
    <lineage>
        <taxon>unclassified sequences</taxon>
        <taxon>metagenomes</taxon>
        <taxon>ecological metagenomes</taxon>
    </lineage>
</organism>
<evidence type="ECO:0000256" key="6">
    <source>
        <dbReference type="ARBA" id="ARBA00022793"/>
    </source>
</evidence>
<protein>
    <recommendedName>
        <fullName evidence="3">phosphatidylserine decarboxylase</fullName>
        <ecNumber evidence="3">4.1.1.65</ecNumber>
    </recommendedName>
</protein>
<dbReference type="InterPro" id="IPR003817">
    <property type="entry name" value="PS_Dcarbxylase"/>
</dbReference>
<comment type="cofactor">
    <cofactor evidence="1">
        <name>pyruvate</name>
        <dbReference type="ChEBI" id="CHEBI:15361"/>
    </cofactor>
</comment>
<dbReference type="GO" id="GO:0004609">
    <property type="term" value="F:phosphatidylserine decarboxylase activity"/>
    <property type="evidence" value="ECO:0007669"/>
    <property type="project" value="UniProtKB-EC"/>
</dbReference>
<comment type="pathway">
    <text evidence="2">Lipid metabolism.</text>
</comment>
<dbReference type="Pfam" id="PF02666">
    <property type="entry name" value="PS_Dcarbxylase"/>
    <property type="match status" value="1"/>
</dbReference>
<keyword evidence="12" id="KW-0670">Pyruvate</keyword>
<keyword evidence="5" id="KW-0444">Lipid biosynthesis</keyword>
<dbReference type="EC" id="4.1.1.65" evidence="3"/>
<dbReference type="HAMAP" id="MF_00662">
    <property type="entry name" value="PS_decarb_PSD_B_type1"/>
    <property type="match status" value="1"/>
</dbReference>
<keyword evidence="10 14" id="KW-0456">Lyase</keyword>
<dbReference type="NCBIfam" id="TIGR00163">
    <property type="entry name" value="PS_decarb"/>
    <property type="match status" value="1"/>
</dbReference>
<proteinExistence type="inferred from homology"/>
<evidence type="ECO:0000256" key="1">
    <source>
        <dbReference type="ARBA" id="ARBA00001928"/>
    </source>
</evidence>
<evidence type="ECO:0000256" key="5">
    <source>
        <dbReference type="ARBA" id="ARBA00022516"/>
    </source>
</evidence>
<keyword evidence="4" id="KW-1003">Cell membrane</keyword>
<keyword evidence="8" id="KW-0472">Membrane</keyword>
<dbReference type="PANTHER" id="PTHR10067:SF6">
    <property type="entry name" value="PHOSPHATIDYLSERINE DECARBOXYLASE PROENZYME, MITOCHONDRIAL"/>
    <property type="match status" value="1"/>
</dbReference>
<evidence type="ECO:0000256" key="11">
    <source>
        <dbReference type="ARBA" id="ARBA00023264"/>
    </source>
</evidence>
<evidence type="ECO:0000256" key="4">
    <source>
        <dbReference type="ARBA" id="ARBA00022475"/>
    </source>
</evidence>
<keyword evidence="9" id="KW-0594">Phospholipid biosynthesis</keyword>
<dbReference type="UniPathway" id="UPA00558"/>
<dbReference type="InterPro" id="IPR033178">
    <property type="entry name" value="PSD_type1_pro"/>
</dbReference>
<evidence type="ECO:0000256" key="10">
    <source>
        <dbReference type="ARBA" id="ARBA00023239"/>
    </source>
</evidence>
<dbReference type="EMBL" id="UOFY01000042">
    <property type="protein sequence ID" value="VAX09781.1"/>
    <property type="molecule type" value="Genomic_DNA"/>
</dbReference>
<evidence type="ECO:0000313" key="14">
    <source>
        <dbReference type="EMBL" id="VAX09781.1"/>
    </source>
</evidence>
<accession>A0A3B1B6F0</accession>
<dbReference type="PANTHER" id="PTHR10067">
    <property type="entry name" value="PHOSPHATIDYLSERINE DECARBOXYLASE"/>
    <property type="match status" value="1"/>
</dbReference>
<evidence type="ECO:0000256" key="9">
    <source>
        <dbReference type="ARBA" id="ARBA00023209"/>
    </source>
</evidence>
<evidence type="ECO:0000256" key="12">
    <source>
        <dbReference type="ARBA" id="ARBA00023317"/>
    </source>
</evidence>
<gene>
    <name evidence="14" type="ORF">MNBD_GAMMA25-1268</name>
</gene>
<name>A0A3B1B6F0_9ZZZZ</name>
<keyword evidence="11" id="KW-1208">Phospholipid metabolism</keyword>
<sequence length="289" mass="32938">MSAPISEHLFALLQRLLPHHFLSRIMLKLTRSRGLFRRLFTPWFIQHFNIDMSQARESDWHQYDNFNHFFTRELKAGVRPIKGGENDLICPVDGCVSQAGPIQSNRIFQAKGHDYSLSTLLGGESSHAEVFTDGEFATLYLSPRDYHRIHMPIASKLLEVIHVPGRLFSVNPATARTIPGLFARNERVVCLFETAIGPMAMVLVGAIFVSSIETVWQGVVTPPAGKRIRRWDYRDKNIILKKAEEMGRFNMGSTVILLFAKNSMKWDQRIKAEHPLQMGQRLGEPAKRS</sequence>
<dbReference type="InterPro" id="IPR033177">
    <property type="entry name" value="PSD-B"/>
</dbReference>
<evidence type="ECO:0000256" key="8">
    <source>
        <dbReference type="ARBA" id="ARBA00023136"/>
    </source>
</evidence>
<evidence type="ECO:0000256" key="2">
    <source>
        <dbReference type="ARBA" id="ARBA00005189"/>
    </source>
</evidence>
<dbReference type="GO" id="GO:0006646">
    <property type="term" value="P:phosphatidylethanolamine biosynthetic process"/>
    <property type="evidence" value="ECO:0007669"/>
    <property type="project" value="UniProtKB-UniPathway"/>
</dbReference>
<keyword evidence="6" id="KW-0210">Decarboxylase</keyword>
<evidence type="ECO:0000256" key="13">
    <source>
        <dbReference type="ARBA" id="ARBA00024326"/>
    </source>
</evidence>
<evidence type="ECO:0000256" key="3">
    <source>
        <dbReference type="ARBA" id="ARBA00012243"/>
    </source>
</evidence>
<reference evidence="14" key="1">
    <citation type="submission" date="2018-06" db="EMBL/GenBank/DDBJ databases">
        <authorList>
            <person name="Zhirakovskaya E."/>
        </authorList>
    </citation>
    <scope>NUCLEOTIDE SEQUENCE</scope>
</reference>
<evidence type="ECO:0000256" key="7">
    <source>
        <dbReference type="ARBA" id="ARBA00023098"/>
    </source>
</evidence>